<dbReference type="Proteomes" id="UP001242368">
    <property type="component" value="Unassembled WGS sequence"/>
</dbReference>
<dbReference type="Pfam" id="PF22435">
    <property type="entry name" value="MRM3-like_sub_bind"/>
    <property type="match status" value="1"/>
</dbReference>
<dbReference type="CDD" id="cd18104">
    <property type="entry name" value="SpoU-like_RNA-MTase"/>
    <property type="match status" value="1"/>
</dbReference>
<evidence type="ECO:0000256" key="1">
    <source>
        <dbReference type="ARBA" id="ARBA00007228"/>
    </source>
</evidence>
<evidence type="ECO:0000313" key="6">
    <source>
        <dbReference type="Proteomes" id="UP001242368"/>
    </source>
</evidence>
<protein>
    <submittedName>
        <fullName evidence="5">RNA methyltransferase</fullName>
    </submittedName>
</protein>
<reference evidence="6" key="1">
    <citation type="journal article" date="2019" name="Int. J. Syst. Evol. Microbiol.">
        <title>The Global Catalogue of Microorganisms (GCM) 10K type strain sequencing project: providing services to taxonomists for standard genome sequencing and annotation.</title>
        <authorList>
            <consortium name="The Broad Institute Genomics Platform"/>
            <consortium name="The Broad Institute Genome Sequencing Center for Infectious Disease"/>
            <person name="Wu L."/>
            <person name="Ma J."/>
        </authorList>
    </citation>
    <scope>NUCLEOTIDE SEQUENCE [LARGE SCALE GENOMIC DNA]</scope>
    <source>
        <strain evidence="6">CECT 7184</strain>
    </source>
</reference>
<name>A0ABT8CQY7_9FLAO</name>
<dbReference type="EMBL" id="JAUFQU010000001">
    <property type="protein sequence ID" value="MDN3706923.1"/>
    <property type="molecule type" value="Genomic_DNA"/>
</dbReference>
<dbReference type="InterPro" id="IPR029028">
    <property type="entry name" value="Alpha/beta_knot_MTases"/>
</dbReference>
<keyword evidence="3" id="KW-0808">Transferase</keyword>
<dbReference type="RefSeq" id="WP_290362972.1">
    <property type="nucleotide sequence ID" value="NZ_JAUFQU010000001.1"/>
</dbReference>
<keyword evidence="2 5" id="KW-0489">Methyltransferase</keyword>
<dbReference type="InterPro" id="IPR029064">
    <property type="entry name" value="Ribosomal_eL30-like_sf"/>
</dbReference>
<sequence length="269" mass="29736">MKHISSSQNPYIKSLVQLQDKAKNRKNSQSFLIEGQREIMLALKGNFKLKTLLYCEELISLQTINEIGARESDTEFIKIDKEVYQKLAYRDTTEGVLAVAESKSNRLEDLKLSKKPLILVAEAPEKPGNIGALLRTADAANIDAVIIVNPKTDIYNPNVIRSSVGCIFTIPVATATTSEAIAYLNSKNIAIYAAILQEAAPYYLQDYNDATAIVVGTEATGLTDEWRIASAQNIIIPMEGVIDSMNVSVAASILLFEAKRQRFLKNSFF</sequence>
<dbReference type="GO" id="GO:0032259">
    <property type="term" value="P:methylation"/>
    <property type="evidence" value="ECO:0007669"/>
    <property type="project" value="UniProtKB-KW"/>
</dbReference>
<feature type="domain" description="RNA 2-O ribose methyltransferase substrate binding" evidence="4">
    <location>
        <begin position="32"/>
        <end position="106"/>
    </location>
</feature>
<dbReference type="InterPro" id="IPR051259">
    <property type="entry name" value="rRNA_Methyltransferase"/>
</dbReference>
<accession>A0ABT8CQY7</accession>
<dbReference type="Gene3D" id="3.40.1280.10">
    <property type="match status" value="1"/>
</dbReference>
<dbReference type="Gene3D" id="3.30.1330.30">
    <property type="match status" value="1"/>
</dbReference>
<dbReference type="SMART" id="SM00967">
    <property type="entry name" value="SpoU_sub_bind"/>
    <property type="match status" value="1"/>
</dbReference>
<evidence type="ECO:0000256" key="2">
    <source>
        <dbReference type="ARBA" id="ARBA00022603"/>
    </source>
</evidence>
<comment type="caution">
    <text evidence="5">The sequence shown here is derived from an EMBL/GenBank/DDBJ whole genome shotgun (WGS) entry which is preliminary data.</text>
</comment>
<dbReference type="PANTHER" id="PTHR43191">
    <property type="entry name" value="RRNA METHYLTRANSFERASE 3"/>
    <property type="match status" value="1"/>
</dbReference>
<dbReference type="PANTHER" id="PTHR43191:SF2">
    <property type="entry name" value="RRNA METHYLTRANSFERASE 3, MITOCHONDRIAL"/>
    <property type="match status" value="1"/>
</dbReference>
<dbReference type="SUPFAM" id="SSF55315">
    <property type="entry name" value="L30e-like"/>
    <property type="match status" value="1"/>
</dbReference>
<organism evidence="5 6">
    <name type="scientific">Paenimyroides ceti</name>
    <dbReference type="NCBI Taxonomy" id="395087"/>
    <lineage>
        <taxon>Bacteria</taxon>
        <taxon>Pseudomonadati</taxon>
        <taxon>Bacteroidota</taxon>
        <taxon>Flavobacteriia</taxon>
        <taxon>Flavobacteriales</taxon>
        <taxon>Flavobacteriaceae</taxon>
        <taxon>Paenimyroides</taxon>
    </lineage>
</organism>
<evidence type="ECO:0000256" key="3">
    <source>
        <dbReference type="ARBA" id="ARBA00022679"/>
    </source>
</evidence>
<dbReference type="GO" id="GO:0008168">
    <property type="term" value="F:methyltransferase activity"/>
    <property type="evidence" value="ECO:0007669"/>
    <property type="project" value="UniProtKB-KW"/>
</dbReference>
<dbReference type="InterPro" id="IPR053888">
    <property type="entry name" value="MRM3-like_sub_bind"/>
</dbReference>
<gene>
    <name evidence="5" type="ORF">QW060_07225</name>
</gene>
<dbReference type="SUPFAM" id="SSF75217">
    <property type="entry name" value="alpha/beta knot"/>
    <property type="match status" value="1"/>
</dbReference>
<keyword evidence="6" id="KW-1185">Reference proteome</keyword>
<evidence type="ECO:0000313" key="5">
    <source>
        <dbReference type="EMBL" id="MDN3706923.1"/>
    </source>
</evidence>
<dbReference type="Pfam" id="PF00588">
    <property type="entry name" value="SpoU_methylase"/>
    <property type="match status" value="1"/>
</dbReference>
<evidence type="ECO:0000259" key="4">
    <source>
        <dbReference type="SMART" id="SM00967"/>
    </source>
</evidence>
<dbReference type="InterPro" id="IPR013123">
    <property type="entry name" value="SpoU_subst-bd"/>
</dbReference>
<dbReference type="InterPro" id="IPR001537">
    <property type="entry name" value="SpoU_MeTrfase"/>
</dbReference>
<comment type="similarity">
    <text evidence="1">Belongs to the class IV-like SAM-binding methyltransferase superfamily. RNA methyltransferase TrmH family.</text>
</comment>
<dbReference type="InterPro" id="IPR029026">
    <property type="entry name" value="tRNA_m1G_MTases_N"/>
</dbReference>
<proteinExistence type="inferred from homology"/>